<evidence type="ECO:0000313" key="1">
    <source>
        <dbReference type="EMBL" id="WGL94811.1"/>
    </source>
</evidence>
<dbReference type="EMBL" id="CP123498">
    <property type="protein sequence ID" value="WGL94811.1"/>
    <property type="molecule type" value="Genomic_DNA"/>
</dbReference>
<name>A0AA95GI17_9GAMM</name>
<sequence>MFPISHLSTVFPAAFHNENDPPNMLLQRLISSSTHIQGESRLLPNGLTARDNFPLLFKIVLDPVNEQPEINGFLPSDDFETLYPMIGKQGETTIVAGNYDEIVRFVSHNKAYAIFAIAAFGLPAVSLK</sequence>
<accession>A0AA95GI17</accession>
<dbReference type="Proteomes" id="UP001177597">
    <property type="component" value="Chromosome"/>
</dbReference>
<dbReference type="AlphaFoldDB" id="A0AA95GI17"/>
<proteinExistence type="predicted"/>
<gene>
    <name evidence="1" type="ORF">QE207_14100</name>
</gene>
<reference evidence="1" key="1">
    <citation type="submission" date="2023-04" db="EMBL/GenBank/DDBJ databases">
        <title>Genome dynamics across the evolutionary transition to endosymbiosis.</title>
        <authorList>
            <person name="Siozios S."/>
            <person name="Nadal-Jimenez P."/>
            <person name="Azagi T."/>
            <person name="Sprong H."/>
            <person name="Frost C.L."/>
            <person name="Parratt S.R."/>
            <person name="Taylor G."/>
            <person name="Brettell L."/>
            <person name="Lew K.C."/>
            <person name="Croft L."/>
            <person name="King K.C."/>
            <person name="Brockhurst M.A."/>
            <person name="Hypsa V."/>
            <person name="Novakova E."/>
            <person name="Darby A.C."/>
            <person name="Hurst G.D.D."/>
        </authorList>
    </citation>
    <scope>NUCLEOTIDE SEQUENCE</scope>
    <source>
        <strain evidence="1">AIh</strain>
    </source>
</reference>
<evidence type="ECO:0000313" key="2">
    <source>
        <dbReference type="Proteomes" id="UP001177597"/>
    </source>
</evidence>
<protein>
    <submittedName>
        <fullName evidence="1">Uncharacterized protein</fullName>
    </submittedName>
</protein>
<dbReference type="RefSeq" id="WP_280628974.1">
    <property type="nucleotide sequence ID" value="NZ_CP123498.1"/>
</dbReference>
<organism evidence="1 2">
    <name type="scientific">Arsenophonus nasoniae</name>
    <name type="common">son-killer infecting Nasonia vitripennis</name>
    <dbReference type="NCBI Taxonomy" id="638"/>
    <lineage>
        <taxon>Bacteria</taxon>
        <taxon>Pseudomonadati</taxon>
        <taxon>Pseudomonadota</taxon>
        <taxon>Gammaproteobacteria</taxon>
        <taxon>Enterobacterales</taxon>
        <taxon>Morganellaceae</taxon>
        <taxon>Arsenophonus</taxon>
    </lineage>
</organism>